<evidence type="ECO:0000313" key="2">
    <source>
        <dbReference type="Proteomes" id="UP001150581"/>
    </source>
</evidence>
<keyword evidence="2" id="KW-1185">Reference proteome</keyword>
<sequence>MFGNPVYAYDSEEENQLYKDHSTTDSNSDHIDSDVEDKILSHVYYQSNSQAISQPAGKPNDRSHNQQELCKDKADNDEEEEVNKREEDVKNNDDDDDDDEEEDSRYQIGSKPRKPQTPQKPAPQQQAHGDLSSDSDSESETAPARTVAAGVKHQVNTKGTVACNASSAEAVDEFLDALVTQADGGLSDMEHQHVQIDSLLSPALTHVVTLKRTRESDEYEYLDEAEIQGRNRYFMEEKEIICSRCNLPGHIARECTVVSCTLCGEQGHSSRDCRWTGTVCHRCNMRGHISAECPQKSNAYRGKAQGCSRCSAGTHHTEECASIWRRYAYGKTLPGTGSGGMQVEVVPWCYNCAAKGHFGDDCLQERTRGAFSERTAFGAKNCPVRIASVQQKQADYARGGSGHGGQGGHGGHGGHGDYQKTHINNRLNGNSRGGDHGSRNYRNDRNNDRNSGGNHDRRRYESSTHNSNNRRNDYRTADYPRSNHGNQGGGGNSGRGYEPRRAPTYTPSISRRNQNNGNNNAKPSSSHKKFKDDGSSYNANRNHNRR</sequence>
<organism evidence="1 2">
    <name type="scientific">Kickxella alabastrina</name>
    <dbReference type="NCBI Taxonomy" id="61397"/>
    <lineage>
        <taxon>Eukaryota</taxon>
        <taxon>Fungi</taxon>
        <taxon>Fungi incertae sedis</taxon>
        <taxon>Zoopagomycota</taxon>
        <taxon>Kickxellomycotina</taxon>
        <taxon>Kickxellomycetes</taxon>
        <taxon>Kickxellales</taxon>
        <taxon>Kickxellaceae</taxon>
        <taxon>Kickxella</taxon>
    </lineage>
</organism>
<gene>
    <name evidence="1" type="ORF">LPJ66_000248</name>
</gene>
<name>A0ACC1IWQ7_9FUNG</name>
<comment type="caution">
    <text evidence="1">The sequence shown here is derived from an EMBL/GenBank/DDBJ whole genome shotgun (WGS) entry which is preliminary data.</text>
</comment>
<accession>A0ACC1IWQ7</accession>
<reference evidence="1" key="1">
    <citation type="submission" date="2022-07" db="EMBL/GenBank/DDBJ databases">
        <title>Phylogenomic reconstructions and comparative analyses of Kickxellomycotina fungi.</title>
        <authorList>
            <person name="Reynolds N.K."/>
            <person name="Stajich J.E."/>
            <person name="Barry K."/>
            <person name="Grigoriev I.V."/>
            <person name="Crous P."/>
            <person name="Smith M.E."/>
        </authorList>
    </citation>
    <scope>NUCLEOTIDE SEQUENCE</scope>
    <source>
        <strain evidence="1">Benny 63K</strain>
    </source>
</reference>
<proteinExistence type="predicted"/>
<protein>
    <submittedName>
        <fullName evidence="1">Uncharacterized protein</fullName>
    </submittedName>
</protein>
<dbReference type="Proteomes" id="UP001150581">
    <property type="component" value="Unassembled WGS sequence"/>
</dbReference>
<evidence type="ECO:0000313" key="1">
    <source>
        <dbReference type="EMBL" id="KAJ1902159.1"/>
    </source>
</evidence>
<dbReference type="EMBL" id="JANBPG010000005">
    <property type="protein sequence ID" value="KAJ1902159.1"/>
    <property type="molecule type" value="Genomic_DNA"/>
</dbReference>